<proteinExistence type="predicted"/>
<accession>A0AAW8TK92</accession>
<keyword evidence="1" id="KW-1133">Transmembrane helix</keyword>
<organism evidence="2 3">
    <name type="scientific">Enterococcus dongliensis</name>
    <dbReference type="NCBI Taxonomy" id="2559925"/>
    <lineage>
        <taxon>Bacteria</taxon>
        <taxon>Bacillati</taxon>
        <taxon>Bacillota</taxon>
        <taxon>Bacilli</taxon>
        <taxon>Lactobacillales</taxon>
        <taxon>Enterococcaceae</taxon>
        <taxon>Enterococcus</taxon>
    </lineage>
</organism>
<dbReference type="EMBL" id="JARPYT010000012">
    <property type="protein sequence ID" value="MDT2637659.1"/>
    <property type="molecule type" value="Genomic_DNA"/>
</dbReference>
<reference evidence="2" key="1">
    <citation type="submission" date="2023-03" db="EMBL/GenBank/DDBJ databases">
        <authorList>
            <person name="Shen W."/>
            <person name="Cai J."/>
        </authorList>
    </citation>
    <scope>NUCLEOTIDE SEQUENCE</scope>
    <source>
        <strain evidence="2">P55-2</strain>
    </source>
</reference>
<evidence type="ECO:0000313" key="3">
    <source>
        <dbReference type="Proteomes" id="UP001245561"/>
    </source>
</evidence>
<feature type="transmembrane region" description="Helical" evidence="1">
    <location>
        <begin position="33"/>
        <end position="52"/>
    </location>
</feature>
<gene>
    <name evidence="2" type="ORF">P7D36_09160</name>
</gene>
<evidence type="ECO:0000256" key="1">
    <source>
        <dbReference type="SAM" id="Phobius"/>
    </source>
</evidence>
<dbReference type="RefSeq" id="WP_311800863.1">
    <property type="nucleotide sequence ID" value="NZ_JARPYS010000011.1"/>
</dbReference>
<name>A0AAW8TK92_9ENTE</name>
<protein>
    <submittedName>
        <fullName evidence="2">Uncharacterized protein</fullName>
    </submittedName>
</protein>
<dbReference type="AlphaFoldDB" id="A0AAW8TK92"/>
<keyword evidence="1" id="KW-0472">Membrane</keyword>
<feature type="transmembrane region" description="Helical" evidence="1">
    <location>
        <begin position="9"/>
        <end position="27"/>
    </location>
</feature>
<keyword evidence="1" id="KW-0812">Transmembrane</keyword>
<dbReference type="Proteomes" id="UP001245561">
    <property type="component" value="Unassembled WGS sequence"/>
</dbReference>
<evidence type="ECO:0000313" key="2">
    <source>
        <dbReference type="EMBL" id="MDT2637659.1"/>
    </source>
</evidence>
<sequence length="224" mass="25992">MDSSKEKQFNIWIISLIILAPQIAMVILNKEWYVHLIFLFSSLATVILANPAPFKELTLSKEGLAIKLKEAIVEAYATIDMMRSAMEPVIKLQADIIKISGTFDTMSTKEFLRAKEEMIHLANELGLDSAAEYFDYETAKRIVTQARYELTNFFFDSDSTDQKFKKFESTYSEYDKAYDEDYSKFVNMTNSFIEDRVLLNPLERTEAISLLKLITEYREKYKIS</sequence>
<comment type="caution">
    <text evidence="2">The sequence shown here is derived from an EMBL/GenBank/DDBJ whole genome shotgun (WGS) entry which is preliminary data.</text>
</comment>